<evidence type="ECO:0000313" key="1">
    <source>
        <dbReference type="EMBL" id="MES1930763.1"/>
    </source>
</evidence>
<dbReference type="Gene3D" id="1.10.10.10">
    <property type="entry name" value="Winged helix-like DNA-binding domain superfamily/Winged helix DNA-binding domain"/>
    <property type="match status" value="1"/>
</dbReference>
<dbReference type="EMBL" id="APND01000006">
    <property type="protein sequence ID" value="MES1930763.1"/>
    <property type="molecule type" value="Genomic_DNA"/>
</dbReference>
<protein>
    <recommendedName>
        <fullName evidence="3">DUF3253 domain-containing protein</fullName>
    </recommendedName>
</protein>
<dbReference type="SUPFAM" id="SSF46785">
    <property type="entry name" value="Winged helix' DNA-binding domain"/>
    <property type="match status" value="1"/>
</dbReference>
<dbReference type="InterPro" id="IPR036388">
    <property type="entry name" value="WH-like_DNA-bd_sf"/>
</dbReference>
<dbReference type="Pfam" id="PF11625">
    <property type="entry name" value="DUF3253"/>
    <property type="match status" value="1"/>
</dbReference>
<reference evidence="1 2" key="1">
    <citation type="submission" date="2013-03" db="EMBL/GenBank/DDBJ databases">
        <title>Salinisphaera dokdonensis CL-ES53 Genome Sequencing.</title>
        <authorList>
            <person name="Li C."/>
            <person name="Lai Q."/>
            <person name="Shao Z."/>
        </authorList>
    </citation>
    <scope>NUCLEOTIDE SEQUENCE [LARGE SCALE GENOMIC DNA]</scope>
    <source>
        <strain evidence="1 2">CL-ES53</strain>
    </source>
</reference>
<dbReference type="InterPro" id="IPR021660">
    <property type="entry name" value="DUF3253"/>
</dbReference>
<evidence type="ECO:0000313" key="2">
    <source>
        <dbReference type="Proteomes" id="UP001460888"/>
    </source>
</evidence>
<keyword evidence="2" id="KW-1185">Reference proteome</keyword>
<comment type="caution">
    <text evidence="1">The sequence shown here is derived from an EMBL/GenBank/DDBJ whole genome shotgun (WGS) entry which is preliminary data.</text>
</comment>
<proteinExistence type="predicted"/>
<gene>
    <name evidence="1" type="ORF">SADO_16008</name>
</gene>
<evidence type="ECO:0008006" key="3">
    <source>
        <dbReference type="Google" id="ProtNLM"/>
    </source>
</evidence>
<name>A0ABV2B4H9_9GAMM</name>
<dbReference type="RefSeq" id="WP_353113286.1">
    <property type="nucleotide sequence ID" value="NZ_APND01000006.1"/>
</dbReference>
<sequence length="103" mass="10881">MTAQPLTTEARERIIAVLKALLAERGPHKTICPSEIARELGAGSDAEASQQWRAWMPVVRTVAGELAAADVIVVTQGGEPVDIRSVRGPVRIGRPSAATKASN</sequence>
<organism evidence="1 2">
    <name type="scientific">Salinisphaera dokdonensis CL-ES53</name>
    <dbReference type="NCBI Taxonomy" id="1304272"/>
    <lineage>
        <taxon>Bacteria</taxon>
        <taxon>Pseudomonadati</taxon>
        <taxon>Pseudomonadota</taxon>
        <taxon>Gammaproteobacteria</taxon>
        <taxon>Salinisphaerales</taxon>
        <taxon>Salinisphaeraceae</taxon>
        <taxon>Salinisphaera</taxon>
    </lineage>
</organism>
<accession>A0ABV2B4H9</accession>
<dbReference type="Proteomes" id="UP001460888">
    <property type="component" value="Unassembled WGS sequence"/>
</dbReference>
<dbReference type="InterPro" id="IPR036390">
    <property type="entry name" value="WH_DNA-bd_sf"/>
</dbReference>